<reference evidence="2" key="2">
    <citation type="submission" date="2021-04" db="EMBL/GenBank/DDBJ databases">
        <title>Complete Genome and methylome analysis of Thiothrix fructosivorans ATCC 49748.</title>
        <authorList>
            <person name="Fomenkov A."/>
            <person name="Sun L."/>
            <person name="Vincze T."/>
            <person name="Grabovich M.Y."/>
            <person name="Roberts R.J."/>
        </authorList>
    </citation>
    <scope>NUCLEOTIDE SEQUENCE</scope>
    <source>
        <strain evidence="2">ATCC 49748</strain>
    </source>
</reference>
<dbReference type="EMBL" id="JAFMPM010000006">
    <property type="protein sequence ID" value="MBO0612483.1"/>
    <property type="molecule type" value="Genomic_DNA"/>
</dbReference>
<evidence type="ECO:0000313" key="1">
    <source>
        <dbReference type="EMBL" id="MBO0612483.1"/>
    </source>
</evidence>
<evidence type="ECO:0000313" key="3">
    <source>
        <dbReference type="Proteomes" id="UP000664466"/>
    </source>
</evidence>
<dbReference type="Proteomes" id="UP000664466">
    <property type="component" value="Unassembled WGS sequence"/>
</dbReference>
<dbReference type="AlphaFoldDB" id="A0A8B0SPU3"/>
<dbReference type="EMBL" id="CP072748">
    <property type="protein sequence ID" value="QTX12038.1"/>
    <property type="molecule type" value="Genomic_DNA"/>
</dbReference>
<gene>
    <name evidence="2" type="ORF">J1836_006830</name>
    <name evidence="1" type="ORF">J1836_05995</name>
</gene>
<dbReference type="RefSeq" id="WP_207250186.1">
    <property type="nucleotide sequence ID" value="NZ_JAFMPM010000006.1"/>
</dbReference>
<sequence>MDALAFYLNTKGAGILQGCVGKANRHLSYFSHSRYKRLNPHLPVPPVIFAK</sequence>
<proteinExistence type="predicted"/>
<reference evidence="1 3" key="1">
    <citation type="submission" date="2021-03" db="EMBL/GenBank/DDBJ databases">
        <title>Draft genome and methylome analysis of Thiotrix fructosivoruns ATCC 49748.</title>
        <authorList>
            <person name="Fomenkov A."/>
            <person name="Grabovich M.Y."/>
            <person name="Roberts R.J."/>
        </authorList>
    </citation>
    <scope>NUCLEOTIDE SEQUENCE [LARGE SCALE GENOMIC DNA]</scope>
    <source>
        <strain evidence="1 3">ATCC 49748</strain>
    </source>
</reference>
<keyword evidence="3" id="KW-1185">Reference proteome</keyword>
<name>A0A8B0SPU3_9GAMM</name>
<protein>
    <submittedName>
        <fullName evidence="2">Uncharacterized protein</fullName>
    </submittedName>
</protein>
<organism evidence="2">
    <name type="scientific">Thiothrix fructosivorans</name>
    <dbReference type="NCBI Taxonomy" id="111770"/>
    <lineage>
        <taxon>Bacteria</taxon>
        <taxon>Pseudomonadati</taxon>
        <taxon>Pseudomonadota</taxon>
        <taxon>Gammaproteobacteria</taxon>
        <taxon>Thiotrichales</taxon>
        <taxon>Thiotrichaceae</taxon>
        <taxon>Thiothrix</taxon>
    </lineage>
</organism>
<accession>A0A8B0SPU3</accession>
<evidence type="ECO:0000313" key="2">
    <source>
        <dbReference type="EMBL" id="QTX12038.1"/>
    </source>
</evidence>